<name>A0A099L0L6_COLPS</name>
<dbReference type="InterPro" id="IPR002347">
    <property type="entry name" value="SDR_fam"/>
</dbReference>
<dbReference type="Pfam" id="PF00106">
    <property type="entry name" value="adh_short"/>
    <property type="match status" value="1"/>
</dbReference>
<evidence type="ECO:0000313" key="4">
    <source>
        <dbReference type="Proteomes" id="UP000029843"/>
    </source>
</evidence>
<dbReference type="OrthoDB" id="9786435at2"/>
<dbReference type="PROSITE" id="PS00061">
    <property type="entry name" value="ADH_SHORT"/>
    <property type="match status" value="1"/>
</dbReference>
<dbReference type="NCBIfam" id="NF009093">
    <property type="entry name" value="PRK12429.1"/>
    <property type="match status" value="1"/>
</dbReference>
<dbReference type="InterPro" id="IPR020904">
    <property type="entry name" value="Sc_DH/Rdtase_CS"/>
</dbReference>
<dbReference type="EMBL" id="JQED01000003">
    <property type="protein sequence ID" value="KGJ95622.1"/>
    <property type="molecule type" value="Genomic_DNA"/>
</dbReference>
<dbReference type="NCBIfam" id="TIGR01963">
    <property type="entry name" value="PHB_DH"/>
    <property type="match status" value="1"/>
</dbReference>
<dbReference type="FunFam" id="3.40.50.720:FF:000084">
    <property type="entry name" value="Short-chain dehydrogenase reductase"/>
    <property type="match status" value="1"/>
</dbReference>
<comment type="caution">
    <text evidence="3">The sequence shown here is derived from an EMBL/GenBank/DDBJ whole genome shotgun (WGS) entry which is preliminary data.</text>
</comment>
<dbReference type="InterPro" id="IPR050259">
    <property type="entry name" value="SDR"/>
</dbReference>
<dbReference type="GO" id="GO:0032787">
    <property type="term" value="P:monocarboxylic acid metabolic process"/>
    <property type="evidence" value="ECO:0007669"/>
    <property type="project" value="UniProtKB-ARBA"/>
</dbReference>
<dbReference type="InterPro" id="IPR011294">
    <property type="entry name" value="3-OHbutyrate_DH"/>
</dbReference>
<dbReference type="InterPro" id="IPR036291">
    <property type="entry name" value="NAD(P)-bd_dom_sf"/>
</dbReference>
<dbReference type="PANTHER" id="PTHR42879">
    <property type="entry name" value="3-OXOACYL-(ACYL-CARRIER-PROTEIN) REDUCTASE"/>
    <property type="match status" value="1"/>
</dbReference>
<comment type="similarity">
    <text evidence="1 2">Belongs to the short-chain dehydrogenases/reductases (SDR) family.</text>
</comment>
<dbReference type="PATRIC" id="fig|28229.4.peg.405"/>
<evidence type="ECO:0000256" key="2">
    <source>
        <dbReference type="RuleBase" id="RU000363"/>
    </source>
</evidence>
<dbReference type="Proteomes" id="UP000029843">
    <property type="component" value="Unassembled WGS sequence"/>
</dbReference>
<accession>A0A099L0L6</accession>
<protein>
    <submittedName>
        <fullName evidence="3">3-hydroxybutyrate dehydrogenase</fullName>
    </submittedName>
</protein>
<gene>
    <name evidence="3" type="ORF">ND2E_1404</name>
</gene>
<dbReference type="SUPFAM" id="SSF51735">
    <property type="entry name" value="NAD(P)-binding Rossmann-fold domains"/>
    <property type="match status" value="1"/>
</dbReference>
<dbReference type="Gene3D" id="3.40.50.720">
    <property type="entry name" value="NAD(P)-binding Rossmann-like Domain"/>
    <property type="match status" value="1"/>
</dbReference>
<reference evidence="3 4" key="1">
    <citation type="submission" date="2014-08" db="EMBL/GenBank/DDBJ databases">
        <title>Genomic and Phenotypic Diversity of Colwellia psychrerythraea strains from Disparate Marine Basins.</title>
        <authorList>
            <person name="Techtmann S.M."/>
            <person name="Stelling S.C."/>
            <person name="Utturkar S.M."/>
            <person name="Alshibli N."/>
            <person name="Harris A."/>
            <person name="Brown S.D."/>
            <person name="Hazen T.C."/>
        </authorList>
    </citation>
    <scope>NUCLEOTIDE SEQUENCE [LARGE SCALE GENOMIC DNA]</scope>
    <source>
        <strain evidence="3 4">ND2E</strain>
    </source>
</reference>
<dbReference type="AlphaFoldDB" id="A0A099L0L6"/>
<dbReference type="PRINTS" id="PR00080">
    <property type="entry name" value="SDRFAMILY"/>
</dbReference>
<dbReference type="GO" id="GO:0003858">
    <property type="term" value="F:3-hydroxybutyrate dehydrogenase activity"/>
    <property type="evidence" value="ECO:0007669"/>
    <property type="project" value="InterPro"/>
</dbReference>
<evidence type="ECO:0000256" key="1">
    <source>
        <dbReference type="ARBA" id="ARBA00006484"/>
    </source>
</evidence>
<evidence type="ECO:0000313" key="3">
    <source>
        <dbReference type="EMBL" id="KGJ95622.1"/>
    </source>
</evidence>
<sequence precursor="true">MTLKKTALVTGSVSGIGLGIAKDLAKQGYKILISDINLSVAEDVAQSINQSGGDALAFKLDVTVQADIDNVIARADEFNNRIDVLVNNAGIQYVSKLEEFPTDKWQLITNVLLVGPAMMTKAVLPLMRANNFGRIINIGSLHGLVASPYKSAYVAAKHGIIGFSKVIALETGDQDITINTICPAYVKTPLVEKQIADTAKEHGISEEEVVNNIMLAPMPKKAFIDIEEICGSVSYLASDVAKNMTGQTMVLDGGWVAR</sequence>
<organism evidence="3 4">
    <name type="scientific">Colwellia psychrerythraea</name>
    <name type="common">Vibrio psychroerythus</name>
    <dbReference type="NCBI Taxonomy" id="28229"/>
    <lineage>
        <taxon>Bacteria</taxon>
        <taxon>Pseudomonadati</taxon>
        <taxon>Pseudomonadota</taxon>
        <taxon>Gammaproteobacteria</taxon>
        <taxon>Alteromonadales</taxon>
        <taxon>Colwelliaceae</taxon>
        <taxon>Colwellia</taxon>
    </lineage>
</organism>
<dbReference type="PRINTS" id="PR00081">
    <property type="entry name" value="GDHRDH"/>
</dbReference>
<dbReference type="RefSeq" id="WP_033092154.1">
    <property type="nucleotide sequence ID" value="NZ_JQED01000003.1"/>
</dbReference>
<dbReference type="PANTHER" id="PTHR42879:SF2">
    <property type="entry name" value="3-OXOACYL-[ACYL-CARRIER-PROTEIN] REDUCTASE FABG"/>
    <property type="match status" value="1"/>
</dbReference>
<proteinExistence type="inferred from homology"/>